<feature type="compositionally biased region" description="Basic and acidic residues" evidence="1">
    <location>
        <begin position="480"/>
        <end position="491"/>
    </location>
</feature>
<sequence length="519" mass="56094">MLNRTAGTLGRSATTPLSPSLLKLDPEQRVRLIRSSQKVGRVLGTTPVIDVVSPTAVTFTPPPLTTPGTARTPLGNVKSLFAQHSPVTFASVASKASAREETLNSPVVQYKIHVDSKSTTRIDSPKAAAARPTANGLRRKHVPAALPLPQAQRTEALPLSPFRYGMLRSVHSPALSPLSPVSPMSPITEAKIEQSKRDKLERLEQLAQCASIGVPQEVVYPSFGQMEEKAEQITSFLDLYRMRARDDSSLFKASDSKTSAVDEPAQGLLAESKDGARSRRITRASTEFSLQKRRSRSVGDFHSFGEALALQSPRFALQSPRFAVQQDRHLTTTPRSPAYAAAPPPTALSATSALVSPSIYSQISAEEGDVPVLIPSPPTSPGLRRKRSLARAKASIIGADALLMARFRTGFGTRPLDFAVPSLPAPTGPLPSPPVSPAIADVRSPRAPYWVRRSFRPRDSLQALHLIEPPAAPVRPKRSSRGDGRATPRTLRFERRMGWGGQWNQGSLAGAIDTLKDLQ</sequence>
<dbReference type="AlphaFoldDB" id="A0A1X6N0Z0"/>
<proteinExistence type="predicted"/>
<dbReference type="GeneID" id="36327662"/>
<name>A0A1X6N0Z0_9APHY</name>
<dbReference type="Proteomes" id="UP000194127">
    <property type="component" value="Unassembled WGS sequence"/>
</dbReference>
<dbReference type="OrthoDB" id="3232670at2759"/>
<keyword evidence="3" id="KW-1185">Reference proteome</keyword>
<reference evidence="2 3" key="1">
    <citation type="submission" date="2017-04" db="EMBL/GenBank/DDBJ databases">
        <title>Genome Sequence of the Model Brown-Rot Fungus Postia placenta SB12.</title>
        <authorList>
            <consortium name="DOE Joint Genome Institute"/>
            <person name="Gaskell J."/>
            <person name="Kersten P."/>
            <person name="Larrondo L.F."/>
            <person name="Canessa P."/>
            <person name="Martinez D."/>
            <person name="Hibbett D."/>
            <person name="Schmoll M."/>
            <person name="Kubicek C.P."/>
            <person name="Martinez A.T."/>
            <person name="Yadav J."/>
            <person name="Master E."/>
            <person name="Magnuson J.K."/>
            <person name="James T."/>
            <person name="Yaver D."/>
            <person name="Berka R."/>
            <person name="Labutti K."/>
            <person name="Lipzen A."/>
            <person name="Aerts A."/>
            <person name="Barry K."/>
            <person name="Henrissat B."/>
            <person name="Blanchette R."/>
            <person name="Grigoriev I."/>
            <person name="Cullen D."/>
        </authorList>
    </citation>
    <scope>NUCLEOTIDE SEQUENCE [LARGE SCALE GENOMIC DNA]</scope>
    <source>
        <strain evidence="2 3">MAD-698-R-SB12</strain>
    </source>
</reference>
<dbReference type="EMBL" id="KZ110597">
    <property type="protein sequence ID" value="OSX62288.1"/>
    <property type="molecule type" value="Genomic_DNA"/>
</dbReference>
<dbReference type="RefSeq" id="XP_024339082.1">
    <property type="nucleotide sequence ID" value="XM_024482713.1"/>
</dbReference>
<protein>
    <submittedName>
        <fullName evidence="2">Uncharacterized protein</fullName>
    </submittedName>
</protein>
<evidence type="ECO:0000256" key="1">
    <source>
        <dbReference type="SAM" id="MobiDB-lite"/>
    </source>
</evidence>
<evidence type="ECO:0000313" key="3">
    <source>
        <dbReference type="Proteomes" id="UP000194127"/>
    </source>
</evidence>
<organism evidence="2 3">
    <name type="scientific">Postia placenta MAD-698-R-SB12</name>
    <dbReference type="NCBI Taxonomy" id="670580"/>
    <lineage>
        <taxon>Eukaryota</taxon>
        <taxon>Fungi</taxon>
        <taxon>Dikarya</taxon>
        <taxon>Basidiomycota</taxon>
        <taxon>Agaricomycotina</taxon>
        <taxon>Agaricomycetes</taxon>
        <taxon>Polyporales</taxon>
        <taxon>Adustoporiaceae</taxon>
        <taxon>Rhodonia</taxon>
    </lineage>
</organism>
<gene>
    <name evidence="2" type="ORF">POSPLADRAFT_1074475</name>
</gene>
<accession>A0A1X6N0Z0</accession>
<feature type="region of interest" description="Disordered" evidence="1">
    <location>
        <begin position="1"/>
        <end position="21"/>
    </location>
</feature>
<feature type="region of interest" description="Disordered" evidence="1">
    <location>
        <begin position="468"/>
        <end position="491"/>
    </location>
</feature>
<evidence type="ECO:0000313" key="2">
    <source>
        <dbReference type="EMBL" id="OSX62288.1"/>
    </source>
</evidence>